<dbReference type="GO" id="GO:0047661">
    <property type="term" value="F:amino-acid racemase activity"/>
    <property type="evidence" value="ECO:0007669"/>
    <property type="project" value="InterPro"/>
</dbReference>
<dbReference type="AlphaFoldDB" id="A0A368YDX6"/>
<dbReference type="EMBL" id="QPJL01000038">
    <property type="protein sequence ID" value="RCW78443.1"/>
    <property type="molecule type" value="Genomic_DNA"/>
</dbReference>
<dbReference type="InterPro" id="IPR001920">
    <property type="entry name" value="Asp/Glu_race"/>
</dbReference>
<comment type="caution">
    <text evidence="3">The sequence shown here is derived from an EMBL/GenBank/DDBJ whole genome shotgun (WGS) entry which is preliminary data.</text>
</comment>
<accession>A0A368YDX6</accession>
<evidence type="ECO:0000313" key="3">
    <source>
        <dbReference type="EMBL" id="RCW78443.1"/>
    </source>
</evidence>
<proteinExistence type="inferred from homology"/>
<dbReference type="OrthoDB" id="9803739at2"/>
<organism evidence="3 4">
    <name type="scientific">Paracoccus lutimaris</name>
    <dbReference type="NCBI Taxonomy" id="1490030"/>
    <lineage>
        <taxon>Bacteria</taxon>
        <taxon>Pseudomonadati</taxon>
        <taxon>Pseudomonadota</taxon>
        <taxon>Alphaproteobacteria</taxon>
        <taxon>Rhodobacterales</taxon>
        <taxon>Paracoccaceae</taxon>
        <taxon>Paracoccus</taxon>
    </lineage>
</organism>
<comment type="similarity">
    <text evidence="1">Belongs to the aspartate/glutamate racemases family.</text>
</comment>
<gene>
    <name evidence="3" type="ORF">DFP89_13813</name>
</gene>
<dbReference type="NCBIfam" id="TIGR00035">
    <property type="entry name" value="asp_race"/>
    <property type="match status" value="1"/>
</dbReference>
<evidence type="ECO:0000313" key="4">
    <source>
        <dbReference type="Proteomes" id="UP000253345"/>
    </source>
</evidence>
<dbReference type="Gene3D" id="3.40.50.1860">
    <property type="match status" value="2"/>
</dbReference>
<evidence type="ECO:0000256" key="2">
    <source>
        <dbReference type="ARBA" id="ARBA00023235"/>
    </source>
</evidence>
<keyword evidence="2" id="KW-0413">Isomerase</keyword>
<reference evidence="3 4" key="1">
    <citation type="submission" date="2018-07" db="EMBL/GenBank/DDBJ databases">
        <title>Genomic Encyclopedia of Type Strains, Phase III (KMG-III): the genomes of soil and plant-associated and newly described type strains.</title>
        <authorList>
            <person name="Whitman W."/>
        </authorList>
    </citation>
    <scope>NUCLEOTIDE SEQUENCE [LARGE SCALE GENOMIC DNA]</scope>
    <source>
        <strain evidence="3 4">CECT 8525</strain>
    </source>
</reference>
<evidence type="ECO:0000256" key="1">
    <source>
        <dbReference type="ARBA" id="ARBA00007847"/>
    </source>
</evidence>
<dbReference type="InterPro" id="IPR015942">
    <property type="entry name" value="Asp/Glu/hydantoin_racemase"/>
</dbReference>
<protein>
    <submittedName>
        <fullName evidence="3">Aspartate racemase</fullName>
    </submittedName>
</protein>
<name>A0A368YDX6_9RHOB</name>
<dbReference type="SUPFAM" id="SSF53681">
    <property type="entry name" value="Aspartate/glutamate racemase"/>
    <property type="match status" value="2"/>
</dbReference>
<keyword evidence="4" id="KW-1185">Reference proteome</keyword>
<dbReference type="PANTHER" id="PTHR21198:SF7">
    <property type="entry name" value="ASPARTATE-GLUTAMATE RACEMASE FAMILY"/>
    <property type="match status" value="1"/>
</dbReference>
<dbReference type="Pfam" id="PF01177">
    <property type="entry name" value="Asp_Glu_race"/>
    <property type="match status" value="1"/>
</dbReference>
<dbReference type="InterPro" id="IPR004380">
    <property type="entry name" value="Asp_race"/>
</dbReference>
<dbReference type="PANTHER" id="PTHR21198">
    <property type="entry name" value="GLUTAMATE RACEMASE"/>
    <property type="match status" value="1"/>
</dbReference>
<sequence>MSTPWRIGILGGMGPEATVALMSRLIGATPARDDADHIPLLVDMNPQVPSRIARLIEGRGEDPGPVLAEMARGLERAGARALAMPCNTAHHYAPVIREAVSIPFIDMVDLAARQAMAKAPEGAPIGVLGSPALRQIGIFDAALARHGGRAAYPSDQPALLRAIRDIKSAGPSDAAAAILGTAAADLAAQGARVQLVACTEFSLIAHAAAEKAEAIDTLDMLVEAIIGFAFGGTSDPDKGEKAATATA</sequence>
<dbReference type="Proteomes" id="UP000253345">
    <property type="component" value="Unassembled WGS sequence"/>
</dbReference>
<dbReference type="RefSeq" id="WP_114350832.1">
    <property type="nucleotide sequence ID" value="NZ_QPJL01000038.1"/>
</dbReference>